<dbReference type="Proteomes" id="UP000001554">
    <property type="component" value="Chromosome 1"/>
</dbReference>
<comment type="cofactor">
    <cofactor evidence="1">
        <name>Mg(2+)</name>
        <dbReference type="ChEBI" id="CHEBI:18420"/>
    </cofactor>
</comment>
<evidence type="ECO:0000256" key="2">
    <source>
        <dbReference type="ARBA" id="ARBA00008541"/>
    </source>
</evidence>
<keyword evidence="5" id="KW-0460">Magnesium</keyword>
<reference evidence="6" key="1">
    <citation type="journal article" date="2020" name="Nat. Ecol. Evol.">
        <title>Deeply conserved synteny resolves early events in vertebrate evolution.</title>
        <authorList>
            <person name="Simakov O."/>
            <person name="Marletaz F."/>
            <person name="Yue J.X."/>
            <person name="O'Connell B."/>
            <person name="Jenkins J."/>
            <person name="Brandt A."/>
            <person name="Calef R."/>
            <person name="Tung C.H."/>
            <person name="Huang T.K."/>
            <person name="Schmutz J."/>
            <person name="Satoh N."/>
            <person name="Yu J.K."/>
            <person name="Putnam N.H."/>
            <person name="Green R.E."/>
            <person name="Rokhsar D.S."/>
        </authorList>
    </citation>
    <scope>NUCLEOTIDE SEQUENCE [LARGE SCALE GENOMIC DNA]</scope>
    <source>
        <strain evidence="6">S238N-H82</strain>
    </source>
</reference>
<dbReference type="InterPro" id="IPR016965">
    <property type="entry name" value="Pase_PHOSPHO-typ"/>
</dbReference>
<comment type="similarity">
    <text evidence="2">Belongs to the HAD-like hydrolase superfamily. PHOSPHO family.</text>
</comment>
<dbReference type="GeneID" id="118426741"/>
<dbReference type="InterPro" id="IPR023214">
    <property type="entry name" value="HAD_sf"/>
</dbReference>
<evidence type="ECO:0000256" key="4">
    <source>
        <dbReference type="ARBA" id="ARBA00022801"/>
    </source>
</evidence>
<evidence type="ECO:0000256" key="3">
    <source>
        <dbReference type="ARBA" id="ARBA00022723"/>
    </source>
</evidence>
<dbReference type="SUPFAM" id="SSF56784">
    <property type="entry name" value="HAD-like"/>
    <property type="match status" value="1"/>
</dbReference>
<dbReference type="InterPro" id="IPR036412">
    <property type="entry name" value="HAD-like_sf"/>
</dbReference>
<keyword evidence="3" id="KW-0479">Metal-binding</keyword>
<evidence type="ECO:0000313" key="7">
    <source>
        <dbReference type="RefSeq" id="XP_035692214.1"/>
    </source>
</evidence>
<reference evidence="7" key="2">
    <citation type="submission" date="2025-08" db="UniProtKB">
        <authorList>
            <consortium name="RefSeq"/>
        </authorList>
    </citation>
    <scope>IDENTIFICATION</scope>
    <source>
        <strain evidence="7">S238N-H82</strain>
        <tissue evidence="7">Testes</tissue>
    </source>
</reference>
<dbReference type="PANTHER" id="PTHR20889:SF12">
    <property type="entry name" value="LP01149P"/>
    <property type="match status" value="1"/>
</dbReference>
<dbReference type="OMA" id="YMENIFR"/>
<dbReference type="KEGG" id="bfo:118426741"/>
<keyword evidence="6" id="KW-1185">Reference proteome</keyword>
<dbReference type="AlphaFoldDB" id="A0A9J7M148"/>
<dbReference type="RefSeq" id="XP_035692214.1">
    <property type="nucleotide sequence ID" value="XM_035836321.1"/>
</dbReference>
<gene>
    <name evidence="7" type="primary">LOC118426741</name>
</gene>
<protein>
    <submittedName>
        <fullName evidence="7">Pyridoxal phosphate phosphatase PHOSPHO2-like</fullName>
    </submittedName>
</protein>
<dbReference type="GO" id="GO:0016791">
    <property type="term" value="F:phosphatase activity"/>
    <property type="evidence" value="ECO:0000318"/>
    <property type="project" value="GO_Central"/>
</dbReference>
<name>A0A9J7M148_BRAFL</name>
<dbReference type="Gene3D" id="3.40.50.1000">
    <property type="entry name" value="HAD superfamily/HAD-like"/>
    <property type="match status" value="1"/>
</dbReference>
<organism evidence="6 7">
    <name type="scientific">Branchiostoma floridae</name>
    <name type="common">Florida lancelet</name>
    <name type="synonym">Amphioxus</name>
    <dbReference type="NCBI Taxonomy" id="7739"/>
    <lineage>
        <taxon>Eukaryota</taxon>
        <taxon>Metazoa</taxon>
        <taxon>Chordata</taxon>
        <taxon>Cephalochordata</taxon>
        <taxon>Leptocardii</taxon>
        <taxon>Amphioxiformes</taxon>
        <taxon>Branchiostomatidae</taxon>
        <taxon>Branchiostoma</taxon>
    </lineage>
</organism>
<dbReference type="GO" id="GO:0046872">
    <property type="term" value="F:metal ion binding"/>
    <property type="evidence" value="ECO:0007669"/>
    <property type="project" value="UniProtKB-KW"/>
</dbReference>
<accession>A0A9J7M148</accession>
<evidence type="ECO:0000256" key="5">
    <source>
        <dbReference type="ARBA" id="ARBA00022842"/>
    </source>
</evidence>
<proteinExistence type="inferred from homology"/>
<dbReference type="Pfam" id="PF06888">
    <property type="entry name" value="Put_Phosphatase"/>
    <property type="match status" value="1"/>
</dbReference>
<evidence type="ECO:0000313" key="6">
    <source>
        <dbReference type="Proteomes" id="UP000001554"/>
    </source>
</evidence>
<sequence length="121" mass="13896">MAQEKKEVLVVFDFDNTIIDEDGDTWVTKLAPAGQAPHWLQQTYRNGYWTQYMENIFRYLHDSGTTPDDILDSLKKIPFTKNMRNVLKFIASNSAKFDCIVISDSNTVFIETILKAAVKKS</sequence>
<keyword evidence="4" id="KW-0378">Hydrolase</keyword>
<dbReference type="NCBIfam" id="TIGR01489">
    <property type="entry name" value="DKMTPPase-SF"/>
    <property type="match status" value="1"/>
</dbReference>
<evidence type="ECO:0000256" key="1">
    <source>
        <dbReference type="ARBA" id="ARBA00001946"/>
    </source>
</evidence>
<dbReference type="PANTHER" id="PTHR20889">
    <property type="entry name" value="PHOSPHATASE, ORPHAN 1, 2"/>
    <property type="match status" value="1"/>
</dbReference>
<dbReference type="OrthoDB" id="10267182at2759"/>
<dbReference type="InterPro" id="IPR006384">
    <property type="entry name" value="HAD_hydro_PyrdxlP_Pase-like"/>
</dbReference>